<accession>A0A117IDJ3</accession>
<dbReference type="AlphaFoldDB" id="A0A117IDJ3"/>
<organism evidence="1 2">
    <name type="scientific">Mycolicibacterium fortuitum subsp. acetamidolyticum</name>
    <dbReference type="NCBI Taxonomy" id="144550"/>
    <lineage>
        <taxon>Bacteria</taxon>
        <taxon>Bacillati</taxon>
        <taxon>Actinomycetota</taxon>
        <taxon>Actinomycetes</taxon>
        <taxon>Mycobacteriales</taxon>
        <taxon>Mycobacteriaceae</taxon>
        <taxon>Mycolicibacterium</taxon>
    </lineage>
</organism>
<reference evidence="1 2" key="1">
    <citation type="journal article" date="2016" name="Genome Announc.">
        <title>Draft Genome Sequences of Five Rapidly Growing Mycobacterium Species, M. thermoresistibile, M. fortuitum subsp. acetamidolyticum, M. canariasense, M. brisbanense, and M. novocastrense.</title>
        <authorList>
            <person name="Katahira K."/>
            <person name="Ogura Y."/>
            <person name="Gotoh Y."/>
            <person name="Hayashi T."/>
        </authorList>
    </citation>
    <scope>NUCLEOTIDE SEQUENCE [LARGE SCALE GENOMIC DNA]</scope>
    <source>
        <strain evidence="1 2">JCM6368</strain>
    </source>
</reference>
<sequence>MKTNYRRHDRGDCAGKVGAVMAGVNDERPDESAEGHVVATIVKPGGNSQMSTTQSSDALPALAAARLAVIERVEAAATSRWPHPVCGYPRRAASESARALRAAAGALAQRVDACTDAWNRAWDDRMAELGAELRAQAEMGGHSFSSATALSTTEVLIADRVHVSLSKVVAGPSVRVRDTQTGWRFDTGQLT</sequence>
<reference evidence="2" key="2">
    <citation type="submission" date="2016-02" db="EMBL/GenBank/DDBJ databases">
        <title>Draft genome sequence of five rapidly growing Mycobacterium species.</title>
        <authorList>
            <person name="Katahira K."/>
            <person name="Gotou Y."/>
            <person name="Iida K."/>
            <person name="Ogura Y."/>
            <person name="Hayashi T."/>
        </authorList>
    </citation>
    <scope>NUCLEOTIDE SEQUENCE [LARGE SCALE GENOMIC DNA]</scope>
    <source>
        <strain evidence="2">JCM6368</strain>
    </source>
</reference>
<name>A0A117IDJ3_MYCFO</name>
<evidence type="ECO:0000313" key="2">
    <source>
        <dbReference type="Proteomes" id="UP000069705"/>
    </source>
</evidence>
<evidence type="ECO:0000313" key="1">
    <source>
        <dbReference type="EMBL" id="GAT01179.1"/>
    </source>
</evidence>
<protein>
    <submittedName>
        <fullName evidence="1">Uncharacterized protein</fullName>
    </submittedName>
</protein>
<dbReference type="Proteomes" id="UP000069705">
    <property type="component" value="Unassembled WGS sequence"/>
</dbReference>
<gene>
    <name evidence="1" type="ORF">RMCFA_1293</name>
</gene>
<proteinExistence type="predicted"/>
<comment type="caution">
    <text evidence="1">The sequence shown here is derived from an EMBL/GenBank/DDBJ whole genome shotgun (WGS) entry which is preliminary data.</text>
</comment>
<dbReference type="EMBL" id="BCSZ01000012">
    <property type="protein sequence ID" value="GAT01179.1"/>
    <property type="molecule type" value="Genomic_DNA"/>
</dbReference>